<feature type="transmembrane region" description="Helical" evidence="10">
    <location>
        <begin position="273"/>
        <end position="297"/>
    </location>
</feature>
<dbReference type="GO" id="GO:0005886">
    <property type="term" value="C:plasma membrane"/>
    <property type="evidence" value="ECO:0007669"/>
    <property type="project" value="UniProtKB-SubCell"/>
</dbReference>
<evidence type="ECO:0000256" key="4">
    <source>
        <dbReference type="ARBA" id="ARBA00022692"/>
    </source>
</evidence>
<evidence type="ECO:0000256" key="3">
    <source>
        <dbReference type="ARBA" id="ARBA00022606"/>
    </source>
</evidence>
<evidence type="ECO:0000256" key="8">
    <source>
        <dbReference type="ARBA" id="ARBA00023170"/>
    </source>
</evidence>
<dbReference type="Proteomes" id="UP000504618">
    <property type="component" value="Unplaced"/>
</dbReference>
<dbReference type="PANTHER" id="PTHR21137">
    <property type="entry name" value="ODORANT RECEPTOR"/>
    <property type="match status" value="1"/>
</dbReference>
<gene>
    <name evidence="12" type="primary">LOC112457360</name>
</gene>
<organism evidence="11 12">
    <name type="scientific">Temnothorax curvispinosus</name>
    <dbReference type="NCBI Taxonomy" id="300111"/>
    <lineage>
        <taxon>Eukaryota</taxon>
        <taxon>Metazoa</taxon>
        <taxon>Ecdysozoa</taxon>
        <taxon>Arthropoda</taxon>
        <taxon>Hexapoda</taxon>
        <taxon>Insecta</taxon>
        <taxon>Pterygota</taxon>
        <taxon>Neoptera</taxon>
        <taxon>Endopterygota</taxon>
        <taxon>Hymenoptera</taxon>
        <taxon>Apocrita</taxon>
        <taxon>Aculeata</taxon>
        <taxon>Formicoidea</taxon>
        <taxon>Formicidae</taxon>
        <taxon>Myrmicinae</taxon>
        <taxon>Temnothorax</taxon>
    </lineage>
</organism>
<sequence>MDFQNVNPLNVRLNVISGNLLPMINRETSFSFFWKIYSVFVWLFQFVIAIVMVPGCMYVPIEKALKDGMICFVVFIEMFFMIVRIHARKDLVYQLIQKLNEILRTADETMKNVVTATLEPVRTPLNFYWSAGVASIVAWSSIPFVLVFEKNLFRYEDYRIPAAFSKQPFSLRIFILGNLFLLISAIYMFLKKVGVDVYMVHLVLMITAQYRYIALKIAVIFQEEDEGDESPKKHSPGINRRKEKEIRALCRHHNDVVHITSLLKELLSLNFSLIYVNSVFRFCFIGIMLSSITSATFWEAISIVMYASGAVVQLYILCSCVQQLLDASTEMTDKAFHENWNQLHPSIKRTFILIIMANNLECRIATFEKFNLSLPSFMMILNQSYSIALLFLKMK</sequence>
<dbReference type="OrthoDB" id="8185860at2759"/>
<proteinExistence type="inferred from homology"/>
<keyword evidence="5 10" id="KW-0552">Olfaction</keyword>
<keyword evidence="2" id="KW-1003">Cell membrane</keyword>
<keyword evidence="11" id="KW-1185">Reference proteome</keyword>
<keyword evidence="7 10" id="KW-0472">Membrane</keyword>
<dbReference type="InterPro" id="IPR004117">
    <property type="entry name" value="7tm6_olfct_rcpt"/>
</dbReference>
<evidence type="ECO:0000256" key="7">
    <source>
        <dbReference type="ARBA" id="ARBA00023136"/>
    </source>
</evidence>
<feature type="transmembrane region" description="Helical" evidence="10">
    <location>
        <begin position="303"/>
        <end position="325"/>
    </location>
</feature>
<keyword evidence="6 10" id="KW-1133">Transmembrane helix</keyword>
<evidence type="ECO:0000256" key="6">
    <source>
        <dbReference type="ARBA" id="ARBA00022989"/>
    </source>
</evidence>
<comment type="similarity">
    <text evidence="10">Belongs to the insect chemoreceptor superfamily. Heteromeric odorant receptor channel (TC 1.A.69) family.</text>
</comment>
<dbReference type="Pfam" id="PF02949">
    <property type="entry name" value="7tm_6"/>
    <property type="match status" value="1"/>
</dbReference>
<evidence type="ECO:0000256" key="2">
    <source>
        <dbReference type="ARBA" id="ARBA00022475"/>
    </source>
</evidence>
<dbReference type="GeneID" id="112457360"/>
<evidence type="ECO:0000313" key="11">
    <source>
        <dbReference type="Proteomes" id="UP000504618"/>
    </source>
</evidence>
<keyword evidence="3 10" id="KW-0716">Sensory transduction</keyword>
<feature type="transmembrane region" description="Helical" evidence="10">
    <location>
        <begin position="68"/>
        <end position="87"/>
    </location>
</feature>
<dbReference type="AlphaFoldDB" id="A0A6J1Q1V0"/>
<evidence type="ECO:0000313" key="12">
    <source>
        <dbReference type="RefSeq" id="XP_024876129.1"/>
    </source>
</evidence>
<evidence type="ECO:0000256" key="10">
    <source>
        <dbReference type="RuleBase" id="RU351113"/>
    </source>
</evidence>
<feature type="transmembrane region" description="Helical" evidence="10">
    <location>
        <begin position="127"/>
        <end position="148"/>
    </location>
</feature>
<feature type="transmembrane region" description="Helical" evidence="10">
    <location>
        <begin position="39"/>
        <end position="61"/>
    </location>
</feature>
<evidence type="ECO:0000256" key="1">
    <source>
        <dbReference type="ARBA" id="ARBA00004651"/>
    </source>
</evidence>
<dbReference type="GO" id="GO:0004984">
    <property type="term" value="F:olfactory receptor activity"/>
    <property type="evidence" value="ECO:0007669"/>
    <property type="project" value="InterPro"/>
</dbReference>
<dbReference type="RefSeq" id="XP_024876129.1">
    <property type="nucleotide sequence ID" value="XM_025020361.1"/>
</dbReference>
<dbReference type="PANTHER" id="PTHR21137:SF35">
    <property type="entry name" value="ODORANT RECEPTOR 19A-RELATED"/>
    <property type="match status" value="1"/>
</dbReference>
<name>A0A6J1Q1V0_9HYME</name>
<accession>A0A6J1Q1V0</accession>
<keyword evidence="4 10" id="KW-0812">Transmembrane</keyword>
<comment type="caution">
    <text evidence="10">Lacks conserved residue(s) required for the propagation of feature annotation.</text>
</comment>
<feature type="transmembrane region" description="Helical" evidence="10">
    <location>
        <begin position="169"/>
        <end position="189"/>
    </location>
</feature>
<feature type="transmembrane region" description="Helical" evidence="10">
    <location>
        <begin position="195"/>
        <end position="213"/>
    </location>
</feature>
<dbReference type="GO" id="GO:0007165">
    <property type="term" value="P:signal transduction"/>
    <property type="evidence" value="ECO:0007669"/>
    <property type="project" value="UniProtKB-KW"/>
</dbReference>
<protein>
    <recommendedName>
        <fullName evidence="10">Odorant receptor</fullName>
    </recommendedName>
</protein>
<keyword evidence="8 10" id="KW-0675">Receptor</keyword>
<evidence type="ECO:0000256" key="9">
    <source>
        <dbReference type="ARBA" id="ARBA00023224"/>
    </source>
</evidence>
<comment type="subcellular location">
    <subcellularLocation>
        <location evidence="1 10">Cell membrane</location>
        <topology evidence="1 10">Multi-pass membrane protein</topology>
    </subcellularLocation>
</comment>
<reference evidence="12" key="1">
    <citation type="submission" date="2025-08" db="UniProtKB">
        <authorList>
            <consortium name="RefSeq"/>
        </authorList>
    </citation>
    <scope>IDENTIFICATION</scope>
    <source>
        <tissue evidence="12">Whole body</tissue>
    </source>
</reference>
<evidence type="ECO:0000256" key="5">
    <source>
        <dbReference type="ARBA" id="ARBA00022725"/>
    </source>
</evidence>
<keyword evidence="9 10" id="KW-0807">Transducer</keyword>
<dbReference type="GO" id="GO:0005549">
    <property type="term" value="F:odorant binding"/>
    <property type="evidence" value="ECO:0007669"/>
    <property type="project" value="InterPro"/>
</dbReference>
<feature type="transmembrane region" description="Helical" evidence="10">
    <location>
        <begin position="372"/>
        <end position="392"/>
    </location>
</feature>